<gene>
    <name evidence="4" type="ORF">P170DRAFT_499803</name>
</gene>
<keyword evidence="5" id="KW-1185">Reference proteome</keyword>
<dbReference type="GO" id="GO:0009423">
    <property type="term" value="P:chorismate biosynthetic process"/>
    <property type="evidence" value="ECO:0007669"/>
    <property type="project" value="UniProtKB-UniPathway"/>
</dbReference>
<evidence type="ECO:0000313" key="5">
    <source>
        <dbReference type="Proteomes" id="UP000234275"/>
    </source>
</evidence>
<sequence length="296" mass="32234">PTPMHYHIFGQNISLSKSPVIHNAAFAAHRLPHSYDIRDCDGLGEIEHLIKDNDFGGASVTMPHKLSVDRYCDQISDAAAAIGAINTLIARQNVNTGQQCIYGDNTDWSGLFNIVSKDQHLRSVDRPVGLIIGAGGAARAGIYALVQAGIQKIWVLNRTFDKAQKVADDFQKIANVTAVASSVEILESPDVIIGTIPGEAMPVHAFVDLFQKERGLCIEMSYKPPVTNFLSAASTHPGWDKADGLEVLLQQAFDQSRLWTGKEAPEEVMRKAMDDSFPDFGKTSKDGYGTVGKVRI</sequence>
<organism evidence="4 5">
    <name type="scientific">Aspergillus steynii IBT 23096</name>
    <dbReference type="NCBI Taxonomy" id="1392250"/>
    <lineage>
        <taxon>Eukaryota</taxon>
        <taxon>Fungi</taxon>
        <taxon>Dikarya</taxon>
        <taxon>Ascomycota</taxon>
        <taxon>Pezizomycotina</taxon>
        <taxon>Eurotiomycetes</taxon>
        <taxon>Eurotiomycetidae</taxon>
        <taxon>Eurotiales</taxon>
        <taxon>Aspergillaceae</taxon>
        <taxon>Aspergillus</taxon>
        <taxon>Aspergillus subgen. Circumdati</taxon>
    </lineage>
</organism>
<dbReference type="RefSeq" id="XP_024702738.1">
    <property type="nucleotide sequence ID" value="XM_024854144.1"/>
</dbReference>
<evidence type="ECO:0000313" key="4">
    <source>
        <dbReference type="EMBL" id="PLB47436.1"/>
    </source>
</evidence>
<dbReference type="Proteomes" id="UP000234275">
    <property type="component" value="Unassembled WGS sequence"/>
</dbReference>
<dbReference type="Pfam" id="PF18317">
    <property type="entry name" value="SDH_C"/>
    <property type="match status" value="1"/>
</dbReference>
<dbReference type="InterPro" id="IPR046346">
    <property type="entry name" value="Aminoacid_DH-like_N_sf"/>
</dbReference>
<dbReference type="InterPro" id="IPR036291">
    <property type="entry name" value="NAD(P)-bd_dom_sf"/>
</dbReference>
<dbReference type="Pfam" id="PF08501">
    <property type="entry name" value="Shikimate_dh_N"/>
    <property type="match status" value="1"/>
</dbReference>
<dbReference type="InterPro" id="IPR013708">
    <property type="entry name" value="Shikimate_DH-bd_N"/>
</dbReference>
<dbReference type="InterPro" id="IPR006151">
    <property type="entry name" value="Shikm_DH/Glu-tRNA_Rdtase"/>
</dbReference>
<dbReference type="InterPro" id="IPR041121">
    <property type="entry name" value="SDH_C"/>
</dbReference>
<dbReference type="InterPro" id="IPR022893">
    <property type="entry name" value="Shikimate_DH_fam"/>
</dbReference>
<dbReference type="GeneID" id="36561849"/>
<evidence type="ECO:0000259" key="2">
    <source>
        <dbReference type="Pfam" id="PF08501"/>
    </source>
</evidence>
<dbReference type="Gene3D" id="3.40.50.720">
    <property type="entry name" value="NAD(P)-binding Rossmann-like Domain"/>
    <property type="match status" value="1"/>
</dbReference>
<dbReference type="Pfam" id="PF01488">
    <property type="entry name" value="Shikimate_DH"/>
    <property type="match status" value="1"/>
</dbReference>
<dbReference type="SUPFAM" id="SSF51735">
    <property type="entry name" value="NAD(P)-binding Rossmann-fold domains"/>
    <property type="match status" value="1"/>
</dbReference>
<dbReference type="EMBL" id="MSFO01000006">
    <property type="protein sequence ID" value="PLB47436.1"/>
    <property type="molecule type" value="Genomic_DNA"/>
</dbReference>
<comment type="caution">
    <text evidence="4">The sequence shown here is derived from an EMBL/GenBank/DDBJ whole genome shotgun (WGS) entry which is preliminary data.</text>
</comment>
<dbReference type="STRING" id="1392250.A0A2I2G3I0"/>
<reference evidence="4 5" key="1">
    <citation type="submission" date="2016-12" db="EMBL/GenBank/DDBJ databases">
        <title>The genomes of Aspergillus section Nigri reveals drivers in fungal speciation.</title>
        <authorList>
            <consortium name="DOE Joint Genome Institute"/>
            <person name="Vesth T.C."/>
            <person name="Nybo J."/>
            <person name="Theobald S."/>
            <person name="Brandl J."/>
            <person name="Frisvad J.C."/>
            <person name="Nielsen K.F."/>
            <person name="Lyhne E.K."/>
            <person name="Kogle M.E."/>
            <person name="Kuo A."/>
            <person name="Riley R."/>
            <person name="Clum A."/>
            <person name="Nolan M."/>
            <person name="Lipzen A."/>
            <person name="Salamov A."/>
            <person name="Henrissat B."/>
            <person name="Wiebenga A."/>
            <person name="De Vries R.P."/>
            <person name="Grigoriev I.V."/>
            <person name="Mortensen U.H."/>
            <person name="Andersen M.R."/>
            <person name="Baker S.E."/>
        </authorList>
    </citation>
    <scope>NUCLEOTIDE SEQUENCE [LARGE SCALE GENOMIC DNA]</scope>
    <source>
        <strain evidence="4 5">IBT 23096</strain>
    </source>
</reference>
<dbReference type="GO" id="GO:0005737">
    <property type="term" value="C:cytoplasm"/>
    <property type="evidence" value="ECO:0007669"/>
    <property type="project" value="InterPro"/>
</dbReference>
<feature type="non-terminal residue" evidence="4">
    <location>
        <position position="1"/>
    </location>
</feature>
<dbReference type="PANTHER" id="PTHR21089:SF26">
    <property type="entry name" value="AROM POLYPEPTIDE, PUTATIVE-RELATED"/>
    <property type="match status" value="1"/>
</dbReference>
<name>A0A2I2G3I0_9EURO</name>
<evidence type="ECO:0000259" key="1">
    <source>
        <dbReference type="Pfam" id="PF01488"/>
    </source>
</evidence>
<feature type="domain" description="Shikimate dehydrogenase substrate binding N-terminal" evidence="2">
    <location>
        <begin position="8"/>
        <end position="88"/>
    </location>
</feature>
<dbReference type="UniPathway" id="UPA00053">
    <property type="reaction ID" value="UER00087"/>
</dbReference>
<dbReference type="VEuPathDB" id="FungiDB:P170DRAFT_499803"/>
<dbReference type="AlphaFoldDB" id="A0A2I2G3I0"/>
<dbReference type="NCBIfam" id="TIGR01809">
    <property type="entry name" value="Shik-DH-AROM"/>
    <property type="match status" value="1"/>
</dbReference>
<dbReference type="Gene3D" id="3.40.50.10860">
    <property type="entry name" value="Leucine Dehydrogenase, chain A, domain 1"/>
    <property type="match status" value="1"/>
</dbReference>
<dbReference type="SUPFAM" id="SSF53223">
    <property type="entry name" value="Aminoacid dehydrogenase-like, N-terminal domain"/>
    <property type="match status" value="1"/>
</dbReference>
<protein>
    <submittedName>
        <fullName evidence="4">Quinate 5-dehydrogenase, protein</fullName>
    </submittedName>
</protein>
<dbReference type="OrthoDB" id="204377at2759"/>
<dbReference type="GO" id="GO:0004764">
    <property type="term" value="F:shikimate 3-dehydrogenase (NADP+) activity"/>
    <property type="evidence" value="ECO:0007669"/>
    <property type="project" value="InterPro"/>
</dbReference>
<feature type="domain" description="SDH C-terminal" evidence="3">
    <location>
        <begin position="244"/>
        <end position="273"/>
    </location>
</feature>
<dbReference type="InterPro" id="IPR010110">
    <property type="entry name" value="Shikimate_DH_AroM-type"/>
</dbReference>
<proteinExistence type="predicted"/>
<dbReference type="GO" id="GO:0019632">
    <property type="term" value="P:shikimate metabolic process"/>
    <property type="evidence" value="ECO:0007669"/>
    <property type="project" value="TreeGrafter"/>
</dbReference>
<evidence type="ECO:0000259" key="3">
    <source>
        <dbReference type="Pfam" id="PF18317"/>
    </source>
</evidence>
<feature type="domain" description="Quinate/shikimate 5-dehydrogenase/glutamyl-tRNA reductase" evidence="1">
    <location>
        <begin position="130"/>
        <end position="196"/>
    </location>
</feature>
<dbReference type="PANTHER" id="PTHR21089">
    <property type="entry name" value="SHIKIMATE DEHYDROGENASE"/>
    <property type="match status" value="1"/>
</dbReference>
<accession>A0A2I2G3I0</accession>